<dbReference type="Proteomes" id="UP000251558">
    <property type="component" value="Unassembled WGS sequence"/>
</dbReference>
<name>A0A330H4A6_9HYPH</name>
<reference evidence="1 2" key="2">
    <citation type="submission" date="2018-07" db="EMBL/GenBank/DDBJ databases">
        <title>Diversity of Mesorhizobium strains in Brazil.</title>
        <authorList>
            <person name="Helene L.C.F."/>
            <person name="Dall'Agnol R."/>
            <person name="Delamuta J.R.M."/>
            <person name="Hungria M."/>
        </authorList>
    </citation>
    <scope>NUCLEOTIDE SEQUENCE [LARGE SCALE GENOMIC DNA]</scope>
    <source>
        <strain evidence="1 2">AC99b</strain>
    </source>
</reference>
<organism evidence="1 2">
    <name type="scientific">Mesorhizobium hawassense</name>
    <dbReference type="NCBI Taxonomy" id="1209954"/>
    <lineage>
        <taxon>Bacteria</taxon>
        <taxon>Pseudomonadati</taxon>
        <taxon>Pseudomonadota</taxon>
        <taxon>Alphaproteobacteria</taxon>
        <taxon>Hyphomicrobiales</taxon>
        <taxon>Phyllobacteriaceae</taxon>
        <taxon>Mesorhizobium</taxon>
    </lineage>
</organism>
<comment type="caution">
    <text evidence="1">The sequence shown here is derived from an EMBL/GenBank/DDBJ whole genome shotgun (WGS) entry which is preliminary data.</text>
</comment>
<sequence>MPRRRRFPAISEYHLQQIDRAAWLLGKELSAAQLSLTPFVPHYDACSDLQRDIKRALNLLNGRPADYEKPHQAPMSGG</sequence>
<dbReference type="EMBL" id="QMBP01000027">
    <property type="protein sequence ID" value="RAZ83190.1"/>
    <property type="molecule type" value="Genomic_DNA"/>
</dbReference>
<reference evidence="2" key="1">
    <citation type="submission" date="2018-06" db="EMBL/GenBank/DDBJ databases">
        <authorList>
            <person name="Helene L.C."/>
            <person name="Dall'Agnol R."/>
            <person name="Delamuta J.R."/>
            <person name="Hungria M."/>
        </authorList>
    </citation>
    <scope>NUCLEOTIDE SEQUENCE [LARGE SCALE GENOMIC DNA]</scope>
    <source>
        <strain evidence="2">AC99b</strain>
    </source>
</reference>
<evidence type="ECO:0000313" key="2">
    <source>
        <dbReference type="Proteomes" id="UP000251558"/>
    </source>
</evidence>
<accession>A0A330H4A6</accession>
<protein>
    <submittedName>
        <fullName evidence="1">Uncharacterized protein</fullName>
    </submittedName>
</protein>
<evidence type="ECO:0000313" key="1">
    <source>
        <dbReference type="EMBL" id="RAZ83190.1"/>
    </source>
</evidence>
<gene>
    <name evidence="1" type="ORF">DPM33_32935</name>
</gene>
<dbReference type="AlphaFoldDB" id="A0A330H4A6"/>
<dbReference type="OrthoDB" id="8085725at2"/>
<keyword evidence="2" id="KW-1185">Reference proteome</keyword>
<proteinExistence type="predicted"/>
<dbReference type="RefSeq" id="WP_112101525.1">
    <property type="nucleotide sequence ID" value="NZ_QMBP01000027.1"/>
</dbReference>